<dbReference type="EMBL" id="CAJNNV010030412">
    <property type="protein sequence ID" value="CAE8632471.1"/>
    <property type="molecule type" value="Genomic_DNA"/>
</dbReference>
<dbReference type="AlphaFoldDB" id="A0A813H3V6"/>
<comment type="similarity">
    <text evidence="1 2">Belongs to the casein kinase 2 subunit beta family.</text>
</comment>
<dbReference type="InterPro" id="IPR016149">
    <property type="entry name" value="Casein_kin_II_reg-sub_N"/>
</dbReference>
<dbReference type="Gene3D" id="1.10.1820.10">
    <property type="entry name" value="protein kinase ck2 holoenzyme, chain C, domain 1"/>
    <property type="match status" value="1"/>
</dbReference>
<dbReference type="PANTHER" id="PTHR11740:SF0">
    <property type="entry name" value="CASEIN KINASE II SUBUNIT BETA"/>
    <property type="match status" value="1"/>
</dbReference>
<accession>A0A813H3V6</accession>
<comment type="subunit">
    <text evidence="2">Tetramer of two alpha and two beta subunits.</text>
</comment>
<dbReference type="Proteomes" id="UP000654075">
    <property type="component" value="Unassembled WGS sequence"/>
</dbReference>
<keyword evidence="4" id="KW-1185">Reference proteome</keyword>
<dbReference type="PANTHER" id="PTHR11740">
    <property type="entry name" value="CASEIN KINASE II SUBUNIT BETA"/>
    <property type="match status" value="1"/>
</dbReference>
<name>A0A813H3V6_POLGL</name>
<dbReference type="OMA" id="FPEMFLM"/>
<dbReference type="GO" id="GO:0019887">
    <property type="term" value="F:protein kinase regulator activity"/>
    <property type="evidence" value="ECO:0007669"/>
    <property type="project" value="InterPro"/>
</dbReference>
<dbReference type="Gene3D" id="2.20.25.20">
    <property type="match status" value="1"/>
</dbReference>
<dbReference type="SUPFAM" id="SSF57798">
    <property type="entry name" value="Casein kinase II beta subunit"/>
    <property type="match status" value="1"/>
</dbReference>
<dbReference type="SMART" id="SM01085">
    <property type="entry name" value="CK_II_beta"/>
    <property type="match status" value="1"/>
</dbReference>
<dbReference type="InterPro" id="IPR035991">
    <property type="entry name" value="Casein_kinase_II_beta-like"/>
</dbReference>
<dbReference type="GO" id="GO:0005956">
    <property type="term" value="C:protein kinase CK2 complex"/>
    <property type="evidence" value="ECO:0007669"/>
    <property type="project" value="UniProtKB-UniRule"/>
</dbReference>
<evidence type="ECO:0000313" key="3">
    <source>
        <dbReference type="EMBL" id="CAE8632471.1"/>
    </source>
</evidence>
<evidence type="ECO:0000256" key="2">
    <source>
        <dbReference type="RuleBase" id="RU361268"/>
    </source>
</evidence>
<comment type="caution">
    <text evidence="3">The sequence shown here is derived from an EMBL/GenBank/DDBJ whole genome shotgun (WGS) entry which is preliminary data.</text>
</comment>
<proteinExistence type="inferred from homology"/>
<dbReference type="Pfam" id="PF01214">
    <property type="entry name" value="CK_II_beta"/>
    <property type="match status" value="1"/>
</dbReference>
<protein>
    <recommendedName>
        <fullName evidence="2">Casein kinase II subunit beta</fullName>
        <shortName evidence="2">CK II beta</shortName>
    </recommendedName>
</protein>
<gene>
    <name evidence="3" type="ORF">PGLA1383_LOCUS48424</name>
</gene>
<dbReference type="PRINTS" id="PR00472">
    <property type="entry name" value="CASNKINASEII"/>
</dbReference>
<organism evidence="3 4">
    <name type="scientific">Polarella glacialis</name>
    <name type="common">Dinoflagellate</name>
    <dbReference type="NCBI Taxonomy" id="89957"/>
    <lineage>
        <taxon>Eukaryota</taxon>
        <taxon>Sar</taxon>
        <taxon>Alveolata</taxon>
        <taxon>Dinophyceae</taxon>
        <taxon>Suessiales</taxon>
        <taxon>Suessiaceae</taxon>
        <taxon>Polarella</taxon>
    </lineage>
</organism>
<evidence type="ECO:0000313" key="4">
    <source>
        <dbReference type="Proteomes" id="UP000654075"/>
    </source>
</evidence>
<sequence>MYGLSLDESDDEEEFSADSGWIPWFCGLKGHELFAEVEEEYVRDNFNLYGLRQRFQFYDHALEMILSSEAPDDDDLADSEFLEIYQDASDLYGLIHARYIVSPRGLQVMREKYLKGTLGTCPRVLCDRQHVLPIGLSEDLRAAQVKIFCPRCEQVYSVKSKYKELDGACFGTSFPQIFLQSYPSLVPLEPARPFVPRVFGFKLHKQKSLITWKLEQEQASPAQPQEGGGWFCHA</sequence>
<dbReference type="FunFam" id="2.20.25.20:FF:000001">
    <property type="entry name" value="Casein kinase II subunit beta"/>
    <property type="match status" value="1"/>
</dbReference>
<dbReference type="InterPro" id="IPR000704">
    <property type="entry name" value="Casein_kinase_II_reg-sub"/>
</dbReference>
<reference evidence="3" key="1">
    <citation type="submission" date="2021-02" db="EMBL/GenBank/DDBJ databases">
        <authorList>
            <person name="Dougan E. K."/>
            <person name="Rhodes N."/>
            <person name="Thang M."/>
            <person name="Chan C."/>
        </authorList>
    </citation>
    <scope>NUCLEOTIDE SEQUENCE</scope>
</reference>
<dbReference type="FunFam" id="1.10.1820.10:FF:000005">
    <property type="entry name" value="Casein kinase II subunit beta"/>
    <property type="match status" value="1"/>
</dbReference>
<dbReference type="PROSITE" id="PS01101">
    <property type="entry name" value="CK2_BETA"/>
    <property type="match status" value="1"/>
</dbReference>
<dbReference type="GO" id="GO:0005737">
    <property type="term" value="C:cytoplasm"/>
    <property type="evidence" value="ECO:0007669"/>
    <property type="project" value="TreeGrafter"/>
</dbReference>
<evidence type="ECO:0000256" key="1">
    <source>
        <dbReference type="ARBA" id="ARBA00006941"/>
    </source>
</evidence>
<dbReference type="OrthoDB" id="3971593at2759"/>